<reference evidence="1 2" key="1">
    <citation type="journal article" date="2008" name="Infect. Immun.">
        <title>Genome of Mycoplasma arthritidis.</title>
        <authorList>
            <person name="Dybvig K."/>
            <person name="Zuhua C."/>
            <person name="Lao P."/>
            <person name="Jordan D.S."/>
            <person name="French C.T."/>
            <person name="Tu A.H."/>
            <person name="Loraine A.E."/>
        </authorList>
    </citation>
    <scope>NUCLEOTIDE SEQUENCE [LARGE SCALE GENOMIC DNA]</scope>
    <source>
        <strain evidence="1 2">158L3-1</strain>
    </source>
</reference>
<dbReference type="HOGENOM" id="CLU_3119997_0_0_14"/>
<protein>
    <submittedName>
        <fullName evidence="1">Uncharacterized protein</fullName>
    </submittedName>
</protein>
<dbReference type="AlphaFoldDB" id="B3PMB1"/>
<keyword evidence="2" id="KW-1185">Reference proteome</keyword>
<sequence>MFQFLIFSFKQVKNQEMYCNKNSVQNKAKIKKELNITPLDDFLSFFIKSD</sequence>
<evidence type="ECO:0000313" key="2">
    <source>
        <dbReference type="Proteomes" id="UP000008812"/>
    </source>
</evidence>
<dbReference type="STRING" id="243272.MARTH_orf259"/>
<name>B3PMB1_META1</name>
<dbReference type="EMBL" id="CP001047">
    <property type="protein sequence ID" value="ACF07163.1"/>
    <property type="molecule type" value="Genomic_DNA"/>
</dbReference>
<evidence type="ECO:0000313" key="1">
    <source>
        <dbReference type="EMBL" id="ACF07163.1"/>
    </source>
</evidence>
<proteinExistence type="predicted"/>
<accession>B3PMB1</accession>
<organism evidence="1 2">
    <name type="scientific">Metamycoplasma arthritidis (strain 158L3-1)</name>
    <name type="common">Mycoplasma arthritidis</name>
    <dbReference type="NCBI Taxonomy" id="243272"/>
    <lineage>
        <taxon>Bacteria</taxon>
        <taxon>Bacillati</taxon>
        <taxon>Mycoplasmatota</taxon>
        <taxon>Mycoplasmoidales</taxon>
        <taxon>Metamycoplasmataceae</taxon>
        <taxon>Metamycoplasma</taxon>
    </lineage>
</organism>
<dbReference type="KEGG" id="mat:MARTH_orf259"/>
<dbReference type="Proteomes" id="UP000008812">
    <property type="component" value="Chromosome"/>
</dbReference>
<gene>
    <name evidence="1" type="ordered locus">MARTH_orf259</name>
</gene>